<keyword evidence="7" id="KW-0811">Translocation</keyword>
<keyword evidence="4 9" id="KW-0812">Transmembrane</keyword>
<evidence type="ECO:0000256" key="9">
    <source>
        <dbReference type="SAM" id="Phobius"/>
    </source>
</evidence>
<dbReference type="Pfam" id="PF00584">
    <property type="entry name" value="SecE"/>
    <property type="match status" value="1"/>
</dbReference>
<keyword evidence="6 9" id="KW-1133">Transmembrane helix</keyword>
<gene>
    <name evidence="10" type="ORF">MNBD_NITROSPINAE02-2066</name>
</gene>
<dbReference type="Gene3D" id="1.20.5.1030">
    <property type="entry name" value="Preprotein translocase secy subunit"/>
    <property type="match status" value="1"/>
</dbReference>
<dbReference type="GO" id="GO:0006886">
    <property type="term" value="P:intracellular protein transport"/>
    <property type="evidence" value="ECO:0007669"/>
    <property type="project" value="InterPro"/>
</dbReference>
<reference evidence="10" key="1">
    <citation type="submission" date="2018-06" db="EMBL/GenBank/DDBJ databases">
        <authorList>
            <person name="Zhirakovskaya E."/>
        </authorList>
    </citation>
    <scope>NUCLEOTIDE SEQUENCE</scope>
</reference>
<evidence type="ECO:0000256" key="6">
    <source>
        <dbReference type="ARBA" id="ARBA00022989"/>
    </source>
</evidence>
<keyword evidence="2" id="KW-0813">Transport</keyword>
<comment type="subcellular location">
    <subcellularLocation>
        <location evidence="1">Membrane</location>
    </subcellularLocation>
</comment>
<proteinExistence type="inferred from homology"/>
<accession>A0A3B1C3K8</accession>
<dbReference type="GO" id="GO:0008320">
    <property type="term" value="F:protein transmembrane transporter activity"/>
    <property type="evidence" value="ECO:0007669"/>
    <property type="project" value="InterPro"/>
</dbReference>
<evidence type="ECO:0008006" key="11">
    <source>
        <dbReference type="Google" id="ProtNLM"/>
    </source>
</evidence>
<dbReference type="EMBL" id="UOGE01000022">
    <property type="protein sequence ID" value="VAX17460.1"/>
    <property type="molecule type" value="Genomic_DNA"/>
</dbReference>
<dbReference type="GO" id="GO:0009306">
    <property type="term" value="P:protein secretion"/>
    <property type="evidence" value="ECO:0007669"/>
    <property type="project" value="InterPro"/>
</dbReference>
<sequence length="63" mass="7011">MSKVEQVVQFFKEVRIETKKATFPTRKDTIATTSVVIVVVIIIGFYLGIVDLLLSTVLSLALK</sequence>
<dbReference type="PANTHER" id="PTHR33910">
    <property type="entry name" value="PROTEIN TRANSLOCASE SUBUNIT SECE"/>
    <property type="match status" value="1"/>
</dbReference>
<dbReference type="InterPro" id="IPR001901">
    <property type="entry name" value="Translocase_SecE/Sec61-g"/>
</dbReference>
<dbReference type="GO" id="GO:0006605">
    <property type="term" value="P:protein targeting"/>
    <property type="evidence" value="ECO:0007669"/>
    <property type="project" value="InterPro"/>
</dbReference>
<dbReference type="PANTHER" id="PTHR33910:SF1">
    <property type="entry name" value="PROTEIN TRANSLOCASE SUBUNIT SECE"/>
    <property type="match status" value="1"/>
</dbReference>
<evidence type="ECO:0000256" key="3">
    <source>
        <dbReference type="ARBA" id="ARBA00022475"/>
    </source>
</evidence>
<feature type="transmembrane region" description="Helical" evidence="9">
    <location>
        <begin position="35"/>
        <end position="62"/>
    </location>
</feature>
<organism evidence="10">
    <name type="scientific">hydrothermal vent metagenome</name>
    <dbReference type="NCBI Taxonomy" id="652676"/>
    <lineage>
        <taxon>unclassified sequences</taxon>
        <taxon>metagenomes</taxon>
        <taxon>ecological metagenomes</taxon>
    </lineage>
</organism>
<evidence type="ECO:0000313" key="10">
    <source>
        <dbReference type="EMBL" id="VAX17460.1"/>
    </source>
</evidence>
<evidence type="ECO:0000256" key="8">
    <source>
        <dbReference type="ARBA" id="ARBA00023136"/>
    </source>
</evidence>
<dbReference type="GO" id="GO:0043952">
    <property type="term" value="P:protein transport by the Sec complex"/>
    <property type="evidence" value="ECO:0007669"/>
    <property type="project" value="TreeGrafter"/>
</dbReference>
<protein>
    <recommendedName>
        <fullName evidence="11">Protein translocase subunit SecE</fullName>
    </recommendedName>
</protein>
<dbReference type="InterPro" id="IPR038379">
    <property type="entry name" value="SecE_sf"/>
</dbReference>
<name>A0A3B1C3K8_9ZZZZ</name>
<evidence type="ECO:0000256" key="5">
    <source>
        <dbReference type="ARBA" id="ARBA00022927"/>
    </source>
</evidence>
<dbReference type="HAMAP" id="MF_00422">
    <property type="entry name" value="SecE"/>
    <property type="match status" value="1"/>
</dbReference>
<keyword evidence="8 9" id="KW-0472">Membrane</keyword>
<evidence type="ECO:0000256" key="1">
    <source>
        <dbReference type="ARBA" id="ARBA00004370"/>
    </source>
</evidence>
<keyword evidence="5" id="KW-0653">Protein transport</keyword>
<evidence type="ECO:0000256" key="4">
    <source>
        <dbReference type="ARBA" id="ARBA00022692"/>
    </source>
</evidence>
<dbReference type="InterPro" id="IPR005807">
    <property type="entry name" value="SecE_bac"/>
</dbReference>
<dbReference type="AlphaFoldDB" id="A0A3B1C3K8"/>
<evidence type="ECO:0000256" key="2">
    <source>
        <dbReference type="ARBA" id="ARBA00022448"/>
    </source>
</evidence>
<keyword evidence="3" id="KW-1003">Cell membrane</keyword>
<dbReference type="NCBIfam" id="TIGR00964">
    <property type="entry name" value="secE_bact"/>
    <property type="match status" value="1"/>
</dbReference>
<dbReference type="GO" id="GO:0005886">
    <property type="term" value="C:plasma membrane"/>
    <property type="evidence" value="ECO:0007669"/>
    <property type="project" value="TreeGrafter"/>
</dbReference>
<evidence type="ECO:0000256" key="7">
    <source>
        <dbReference type="ARBA" id="ARBA00023010"/>
    </source>
</evidence>